<dbReference type="Proteomes" id="UP000243205">
    <property type="component" value="Unassembled WGS sequence"/>
</dbReference>
<sequence>MKITLLKDFEAKTTEGPRLLPAGRELDLAEEKARALIAAGIAEPADLPRPYLDRAGELVIPLNCPARFKWWAGGQSALDTLRELFEERAAIMEFDGGLPRDEAERRAAEITGYHPQPRKTKDTDP</sequence>
<protein>
    <submittedName>
        <fullName evidence="2">Uncharacterized protein</fullName>
    </submittedName>
</protein>
<name>A0A1G6XU36_9BACT</name>
<gene>
    <name evidence="2" type="ORF">SAMN05661003_101392</name>
</gene>
<dbReference type="OrthoDB" id="5460048at2"/>
<evidence type="ECO:0000313" key="2">
    <source>
        <dbReference type="EMBL" id="SDD81491.1"/>
    </source>
</evidence>
<dbReference type="EMBL" id="FNAQ01000001">
    <property type="protein sequence ID" value="SDD81491.1"/>
    <property type="molecule type" value="Genomic_DNA"/>
</dbReference>
<dbReference type="STRING" id="57664.SAMN05661003_101392"/>
<evidence type="ECO:0000256" key="1">
    <source>
        <dbReference type="SAM" id="MobiDB-lite"/>
    </source>
</evidence>
<evidence type="ECO:0000313" key="3">
    <source>
        <dbReference type="Proteomes" id="UP000243205"/>
    </source>
</evidence>
<proteinExistence type="predicted"/>
<organism evidence="2 3">
    <name type="scientific">Desulfuromonas thiophila</name>
    <dbReference type="NCBI Taxonomy" id="57664"/>
    <lineage>
        <taxon>Bacteria</taxon>
        <taxon>Pseudomonadati</taxon>
        <taxon>Thermodesulfobacteriota</taxon>
        <taxon>Desulfuromonadia</taxon>
        <taxon>Desulfuromonadales</taxon>
        <taxon>Desulfuromonadaceae</taxon>
        <taxon>Desulfuromonas</taxon>
    </lineage>
</organism>
<dbReference type="AlphaFoldDB" id="A0A1G6XU36"/>
<keyword evidence="3" id="KW-1185">Reference proteome</keyword>
<feature type="region of interest" description="Disordered" evidence="1">
    <location>
        <begin position="100"/>
        <end position="125"/>
    </location>
</feature>
<accession>A0A1G6XU36</accession>
<reference evidence="3" key="1">
    <citation type="submission" date="2016-10" db="EMBL/GenBank/DDBJ databases">
        <authorList>
            <person name="Varghese N."/>
            <person name="Submissions S."/>
        </authorList>
    </citation>
    <scope>NUCLEOTIDE SEQUENCE [LARGE SCALE GENOMIC DNA]</scope>
    <source>
        <strain evidence="3">DSM 8987</strain>
    </source>
</reference>
<dbReference type="RefSeq" id="WP_092075695.1">
    <property type="nucleotide sequence ID" value="NZ_FNAQ01000001.1"/>
</dbReference>